<reference evidence="1 2" key="1">
    <citation type="submission" date="2024-04" db="EMBL/GenBank/DDBJ databases">
        <title>Albibacterium profundi sp. nov., isolated from sediment of the Challenger Deep of Mariana Trench.</title>
        <authorList>
            <person name="Wang Y."/>
        </authorList>
    </citation>
    <scope>NUCLEOTIDE SEQUENCE [LARGE SCALE GENOMIC DNA]</scope>
    <source>
        <strain evidence="1 2">RHL897</strain>
    </source>
</reference>
<comment type="caution">
    <text evidence="1">The sequence shown here is derived from an EMBL/GenBank/DDBJ whole genome shotgun (WGS) entry which is preliminary data.</text>
</comment>
<proteinExistence type="predicted"/>
<gene>
    <name evidence="1" type="ORF">WKR92_04130</name>
</gene>
<protein>
    <submittedName>
        <fullName evidence="1">ABC transporter ATPase</fullName>
    </submittedName>
</protein>
<evidence type="ECO:0000313" key="1">
    <source>
        <dbReference type="EMBL" id="MFB5945013.1"/>
    </source>
</evidence>
<sequence>MERIWIYQSNKELAEQELTIAENKLREFTEQWKAHGKELAARAEVRYNRFVILFLNESLEAASGCSIDSSVRFLKAIEKELNIDLFDRMQTAYFDGETVKTASRTELESLLANGQINEDTLVFDNTVQNSKELAERWIVPIKESWHSKVFNLV</sequence>
<dbReference type="EMBL" id="JBBVGT010000002">
    <property type="protein sequence ID" value="MFB5945013.1"/>
    <property type="molecule type" value="Genomic_DNA"/>
</dbReference>
<dbReference type="Proteomes" id="UP001580928">
    <property type="component" value="Unassembled WGS sequence"/>
</dbReference>
<name>A0ABV5CBT0_9SPHI</name>
<keyword evidence="2" id="KW-1185">Reference proteome</keyword>
<evidence type="ECO:0000313" key="2">
    <source>
        <dbReference type="Proteomes" id="UP001580928"/>
    </source>
</evidence>
<accession>A0ABV5CBT0</accession>
<dbReference type="RefSeq" id="WP_375556568.1">
    <property type="nucleotide sequence ID" value="NZ_JBBVGT010000002.1"/>
</dbReference>
<organism evidence="1 2">
    <name type="scientific">Albibacterium profundi</name>
    <dbReference type="NCBI Taxonomy" id="3134906"/>
    <lineage>
        <taxon>Bacteria</taxon>
        <taxon>Pseudomonadati</taxon>
        <taxon>Bacteroidota</taxon>
        <taxon>Sphingobacteriia</taxon>
        <taxon>Sphingobacteriales</taxon>
        <taxon>Sphingobacteriaceae</taxon>
        <taxon>Albibacterium</taxon>
    </lineage>
</organism>